<dbReference type="GO" id="GO:0030170">
    <property type="term" value="F:pyridoxal phosphate binding"/>
    <property type="evidence" value="ECO:0007669"/>
    <property type="project" value="InterPro"/>
</dbReference>
<protein>
    <submittedName>
        <fullName evidence="2">Aminotransferase class I/II-fold pyridoxal phosphate-dependent enzyme</fullName>
    </submittedName>
</protein>
<dbReference type="InterPro" id="IPR004839">
    <property type="entry name" value="Aminotransferase_I/II_large"/>
</dbReference>
<accession>A0A3E1NDN2</accession>
<evidence type="ECO:0000313" key="3">
    <source>
        <dbReference type="Proteomes" id="UP000261284"/>
    </source>
</evidence>
<dbReference type="EMBL" id="QTJU01000012">
    <property type="protein sequence ID" value="RFM26083.1"/>
    <property type="molecule type" value="Genomic_DNA"/>
</dbReference>
<keyword evidence="3" id="KW-1185">Reference proteome</keyword>
<dbReference type="InterPro" id="IPR015421">
    <property type="entry name" value="PyrdxlP-dep_Trfase_major"/>
</dbReference>
<keyword evidence="2" id="KW-0808">Transferase</keyword>
<sequence length="368" mass="40846">MHYKRMPIEAESPEEFGYDRISNNLSESSIKDKTLQQLNVTLDIAGLVLFYGDHKGLPELREQIAAQGQGLTADHVLVTAGAAGALFMIATALLTKEDHLVVIRPNYATNIETPKTIGAQISFIDLHFEDGFALDTQRIAAAITPATKLISVTVPHNPTGTMITQQQMQEIIAIAEKAGCYVLFDETYRDLSFNTPLPLGASLSPLAISVSSMSKAYGVPGIRTGWLITQNNSLLQLLLAAKEQIGICGSVIDENIASSILKKRTELMQENHLRIQHKLAIVREWIQQEPMISWIPPQGGVVCFPRIDLPDEKTAAFYERLLHQHKTYLAPGHWFDMPDQYFRLGYDWPTEQELRNGLAAISAAAREV</sequence>
<proteinExistence type="predicted"/>
<dbReference type="CDD" id="cd00609">
    <property type="entry name" value="AAT_like"/>
    <property type="match status" value="1"/>
</dbReference>
<dbReference type="GO" id="GO:0008483">
    <property type="term" value="F:transaminase activity"/>
    <property type="evidence" value="ECO:0007669"/>
    <property type="project" value="UniProtKB-KW"/>
</dbReference>
<dbReference type="Proteomes" id="UP000261284">
    <property type="component" value="Unassembled WGS sequence"/>
</dbReference>
<dbReference type="PANTHER" id="PTHR43510:SF1">
    <property type="entry name" value="AMINOTRANSFERASE FUNCTION, HYPOTHETICAL (EUROFUNG)"/>
    <property type="match status" value="1"/>
</dbReference>
<comment type="caution">
    <text evidence="2">The sequence shown here is derived from an EMBL/GenBank/DDBJ whole genome shotgun (WGS) entry which is preliminary data.</text>
</comment>
<dbReference type="SUPFAM" id="SSF53383">
    <property type="entry name" value="PLP-dependent transferases"/>
    <property type="match status" value="1"/>
</dbReference>
<name>A0A3E1NDN2_9BACT</name>
<gene>
    <name evidence="2" type="ORF">DXN05_22015</name>
</gene>
<evidence type="ECO:0000313" key="2">
    <source>
        <dbReference type="EMBL" id="RFM26083.1"/>
    </source>
</evidence>
<dbReference type="InterPro" id="IPR015424">
    <property type="entry name" value="PyrdxlP-dep_Trfase"/>
</dbReference>
<dbReference type="OrthoDB" id="9802872at2"/>
<organism evidence="2 3">
    <name type="scientific">Deminuibacter soli</name>
    <dbReference type="NCBI Taxonomy" id="2291815"/>
    <lineage>
        <taxon>Bacteria</taxon>
        <taxon>Pseudomonadati</taxon>
        <taxon>Bacteroidota</taxon>
        <taxon>Chitinophagia</taxon>
        <taxon>Chitinophagales</taxon>
        <taxon>Chitinophagaceae</taxon>
        <taxon>Deminuibacter</taxon>
    </lineage>
</organism>
<dbReference type="Gene3D" id="3.90.1150.10">
    <property type="entry name" value="Aspartate Aminotransferase, domain 1"/>
    <property type="match status" value="1"/>
</dbReference>
<keyword evidence="2" id="KW-0032">Aminotransferase</keyword>
<dbReference type="Pfam" id="PF00155">
    <property type="entry name" value="Aminotran_1_2"/>
    <property type="match status" value="1"/>
</dbReference>
<evidence type="ECO:0000259" key="1">
    <source>
        <dbReference type="Pfam" id="PF00155"/>
    </source>
</evidence>
<reference evidence="2 3" key="1">
    <citation type="submission" date="2018-08" db="EMBL/GenBank/DDBJ databases">
        <title>Chitinophagaceae sp. K23C18032701, a novel bacterium isolated from forest soil.</title>
        <authorList>
            <person name="Wang C."/>
        </authorList>
    </citation>
    <scope>NUCLEOTIDE SEQUENCE [LARGE SCALE GENOMIC DNA]</scope>
    <source>
        <strain evidence="2 3">K23C18032701</strain>
    </source>
</reference>
<feature type="domain" description="Aminotransferase class I/classII large" evidence="1">
    <location>
        <begin position="42"/>
        <end position="361"/>
    </location>
</feature>
<dbReference type="AlphaFoldDB" id="A0A3E1NDN2"/>
<dbReference type="PANTHER" id="PTHR43510">
    <property type="entry name" value="AMINOTRANSFERASE FUNCTION, HYPOTHETICAL (EUROFUNG)"/>
    <property type="match status" value="1"/>
</dbReference>
<dbReference type="Gene3D" id="3.40.640.10">
    <property type="entry name" value="Type I PLP-dependent aspartate aminotransferase-like (Major domain)"/>
    <property type="match status" value="1"/>
</dbReference>
<dbReference type="RefSeq" id="WP_116849531.1">
    <property type="nucleotide sequence ID" value="NZ_QTJU01000012.1"/>
</dbReference>
<dbReference type="InterPro" id="IPR015422">
    <property type="entry name" value="PyrdxlP-dep_Trfase_small"/>
</dbReference>